<evidence type="ECO:0000313" key="1">
    <source>
        <dbReference type="Proteomes" id="UP000095283"/>
    </source>
</evidence>
<sequence length="55" mass="6301">MRISIVFIYYRNTKGIFCDADYLALGPLLDNCQRIIDALKSTGRQQICRGSVIYN</sequence>
<reference evidence="2" key="1">
    <citation type="submission" date="2016-11" db="UniProtKB">
        <authorList>
            <consortium name="WormBaseParasite"/>
        </authorList>
    </citation>
    <scope>IDENTIFICATION</scope>
</reference>
<name>A0A1I7X6P1_HETBA</name>
<keyword evidence="1" id="KW-1185">Reference proteome</keyword>
<protein>
    <submittedName>
        <fullName evidence="2">DUF3800 domain-containing protein</fullName>
    </submittedName>
</protein>
<evidence type="ECO:0000313" key="2">
    <source>
        <dbReference type="WBParaSite" id="Hba_13237"/>
    </source>
</evidence>
<proteinExistence type="predicted"/>
<dbReference type="AlphaFoldDB" id="A0A1I7X6P1"/>
<organism evidence="1 2">
    <name type="scientific">Heterorhabditis bacteriophora</name>
    <name type="common">Entomopathogenic nematode worm</name>
    <dbReference type="NCBI Taxonomy" id="37862"/>
    <lineage>
        <taxon>Eukaryota</taxon>
        <taxon>Metazoa</taxon>
        <taxon>Ecdysozoa</taxon>
        <taxon>Nematoda</taxon>
        <taxon>Chromadorea</taxon>
        <taxon>Rhabditida</taxon>
        <taxon>Rhabditina</taxon>
        <taxon>Rhabditomorpha</taxon>
        <taxon>Strongyloidea</taxon>
        <taxon>Heterorhabditidae</taxon>
        <taxon>Heterorhabditis</taxon>
    </lineage>
</organism>
<dbReference type="Proteomes" id="UP000095283">
    <property type="component" value="Unplaced"/>
</dbReference>
<accession>A0A1I7X6P1</accession>
<dbReference type="WBParaSite" id="Hba_13237">
    <property type="protein sequence ID" value="Hba_13237"/>
    <property type="gene ID" value="Hba_13237"/>
</dbReference>